<dbReference type="AlphaFoldDB" id="A0A1Q3BFW4"/>
<dbReference type="InterPro" id="IPR045865">
    <property type="entry name" value="ACT-like_dom_sf"/>
</dbReference>
<dbReference type="SUPFAM" id="SSF47459">
    <property type="entry name" value="HLH, helix-loop-helix DNA-binding domain"/>
    <property type="match status" value="1"/>
</dbReference>
<dbReference type="OrthoDB" id="71302at2759"/>
<comment type="caution">
    <text evidence="7">The sequence shown here is derived from an EMBL/GenBank/DDBJ whole genome shotgun (WGS) entry which is preliminary data.</text>
</comment>
<evidence type="ECO:0000256" key="2">
    <source>
        <dbReference type="ARBA" id="ARBA00023015"/>
    </source>
</evidence>
<keyword evidence="3" id="KW-0238">DNA-binding</keyword>
<evidence type="ECO:0000313" key="8">
    <source>
        <dbReference type="Proteomes" id="UP000187406"/>
    </source>
</evidence>
<dbReference type="Gene3D" id="3.30.70.260">
    <property type="match status" value="1"/>
</dbReference>
<dbReference type="Gene3D" id="4.10.280.10">
    <property type="entry name" value="Helix-loop-helix DNA-binding domain"/>
    <property type="match status" value="1"/>
</dbReference>
<name>A0A1Q3BFW4_CEPFO</name>
<comment type="subcellular location">
    <subcellularLocation>
        <location evidence="1">Nucleus</location>
    </subcellularLocation>
</comment>
<dbReference type="PROSITE" id="PS50888">
    <property type="entry name" value="BHLH"/>
    <property type="match status" value="1"/>
</dbReference>
<dbReference type="STRING" id="3775.A0A1Q3BFW4"/>
<proteinExistence type="predicted"/>
<accession>A0A1Q3BFW4</accession>
<dbReference type="GO" id="GO:0046983">
    <property type="term" value="F:protein dimerization activity"/>
    <property type="evidence" value="ECO:0007669"/>
    <property type="project" value="InterPro"/>
</dbReference>
<dbReference type="CDD" id="cd11455">
    <property type="entry name" value="bHLH_AtAIG1_like"/>
    <property type="match status" value="1"/>
</dbReference>
<evidence type="ECO:0000256" key="4">
    <source>
        <dbReference type="ARBA" id="ARBA00023163"/>
    </source>
</evidence>
<dbReference type="InterPro" id="IPR036638">
    <property type="entry name" value="HLH_DNA-bd_sf"/>
</dbReference>
<dbReference type="InterPro" id="IPR045847">
    <property type="entry name" value="AIG1-like"/>
</dbReference>
<evidence type="ECO:0000313" key="7">
    <source>
        <dbReference type="EMBL" id="GAV66828.1"/>
    </source>
</evidence>
<keyword evidence="2" id="KW-0805">Transcription regulation</keyword>
<keyword evidence="5" id="KW-0539">Nucleus</keyword>
<evidence type="ECO:0000259" key="6">
    <source>
        <dbReference type="PROSITE" id="PS50888"/>
    </source>
</evidence>
<dbReference type="EMBL" id="BDDD01000503">
    <property type="protein sequence ID" value="GAV66828.1"/>
    <property type="molecule type" value="Genomic_DNA"/>
</dbReference>
<dbReference type="PANTHER" id="PTHR45844:SF16">
    <property type="entry name" value="TRANSCRIPTION FACTOR BHLH30-LIKE"/>
    <property type="match status" value="1"/>
</dbReference>
<keyword evidence="4" id="KW-0804">Transcription</keyword>
<dbReference type="GO" id="GO:0003677">
    <property type="term" value="F:DNA binding"/>
    <property type="evidence" value="ECO:0007669"/>
    <property type="project" value="UniProtKB-KW"/>
</dbReference>
<organism evidence="7 8">
    <name type="scientific">Cephalotus follicularis</name>
    <name type="common">Albany pitcher plant</name>
    <dbReference type="NCBI Taxonomy" id="3775"/>
    <lineage>
        <taxon>Eukaryota</taxon>
        <taxon>Viridiplantae</taxon>
        <taxon>Streptophyta</taxon>
        <taxon>Embryophyta</taxon>
        <taxon>Tracheophyta</taxon>
        <taxon>Spermatophyta</taxon>
        <taxon>Magnoliopsida</taxon>
        <taxon>eudicotyledons</taxon>
        <taxon>Gunneridae</taxon>
        <taxon>Pentapetalae</taxon>
        <taxon>rosids</taxon>
        <taxon>fabids</taxon>
        <taxon>Oxalidales</taxon>
        <taxon>Cephalotaceae</taxon>
        <taxon>Cephalotus</taxon>
    </lineage>
</organism>
<gene>
    <name evidence="7" type="ORF">CFOL_v3_10338</name>
</gene>
<dbReference type="Pfam" id="PF00010">
    <property type="entry name" value="HLH"/>
    <property type="match status" value="1"/>
</dbReference>
<sequence>MFPFQSCHGYDRWSMPAVNSMNGGDSVLNSMAKSTEAACKSHKEAERRRRQRINAHLSTLRALLPNTTKTDKASLLAEVVKHVKELERQFADVVRESGDVSPFPGESDSVTVSQCCDGEAGKKLLKVTLCCEDRHGLNRDLSRVIKSVRARVVRAEMMTVGPRSKVVVVIQWAAGEEVEGLKRALKDVVENRVIQWAGAGGGEEVEGLKRALKDVVENRASGSGLGLVGVGFKRSRVYGSIHEGDAVA</sequence>
<dbReference type="GO" id="GO:0003700">
    <property type="term" value="F:DNA-binding transcription factor activity"/>
    <property type="evidence" value="ECO:0007669"/>
    <property type="project" value="InterPro"/>
</dbReference>
<keyword evidence="8" id="KW-1185">Reference proteome</keyword>
<dbReference type="GO" id="GO:0005634">
    <property type="term" value="C:nucleus"/>
    <property type="evidence" value="ECO:0007669"/>
    <property type="project" value="UniProtKB-SubCell"/>
</dbReference>
<reference evidence="8" key="1">
    <citation type="submission" date="2016-04" db="EMBL/GenBank/DDBJ databases">
        <title>Cephalotus genome sequencing.</title>
        <authorList>
            <person name="Fukushima K."/>
            <person name="Hasebe M."/>
            <person name="Fang X."/>
        </authorList>
    </citation>
    <scope>NUCLEOTIDE SEQUENCE [LARGE SCALE GENOMIC DNA]</scope>
    <source>
        <strain evidence="8">cv. St1</strain>
    </source>
</reference>
<dbReference type="SMART" id="SM00353">
    <property type="entry name" value="HLH"/>
    <property type="match status" value="1"/>
</dbReference>
<feature type="domain" description="BHLH" evidence="6">
    <location>
        <begin position="37"/>
        <end position="86"/>
    </location>
</feature>
<dbReference type="InParanoid" id="A0A1Q3BFW4"/>
<protein>
    <submittedName>
        <fullName evidence="7">HLH domain-containing protein</fullName>
    </submittedName>
</protein>
<dbReference type="Proteomes" id="UP000187406">
    <property type="component" value="Unassembled WGS sequence"/>
</dbReference>
<evidence type="ECO:0000256" key="3">
    <source>
        <dbReference type="ARBA" id="ARBA00023125"/>
    </source>
</evidence>
<dbReference type="PANTHER" id="PTHR45844">
    <property type="entry name" value="TRANSCRIPTION FACTOR BHLH30"/>
    <property type="match status" value="1"/>
</dbReference>
<dbReference type="SUPFAM" id="SSF55021">
    <property type="entry name" value="ACT-like"/>
    <property type="match status" value="1"/>
</dbReference>
<evidence type="ECO:0000256" key="5">
    <source>
        <dbReference type="ARBA" id="ARBA00023242"/>
    </source>
</evidence>
<evidence type="ECO:0000256" key="1">
    <source>
        <dbReference type="ARBA" id="ARBA00004123"/>
    </source>
</evidence>
<dbReference type="InterPro" id="IPR011598">
    <property type="entry name" value="bHLH_dom"/>
</dbReference>